<proteinExistence type="predicted"/>
<dbReference type="Proteomes" id="UP001213664">
    <property type="component" value="Chromosome"/>
</dbReference>
<name>A0AAJ5X0K1_9CAUL</name>
<dbReference type="PIRSF" id="PIRSF034110">
    <property type="entry name" value="DUF1203"/>
    <property type="match status" value="1"/>
</dbReference>
<dbReference type="AlphaFoldDB" id="A0AAJ5X0K1"/>
<organism evidence="1 2">
    <name type="scientific">Candidatus Brevundimonas colombiensis</name>
    <dbReference type="NCBI Taxonomy" id="3121376"/>
    <lineage>
        <taxon>Bacteria</taxon>
        <taxon>Pseudomonadati</taxon>
        <taxon>Pseudomonadota</taxon>
        <taxon>Alphaproteobacteria</taxon>
        <taxon>Caulobacterales</taxon>
        <taxon>Caulobacteraceae</taxon>
        <taxon>Brevundimonas</taxon>
    </lineage>
</organism>
<accession>A0AAJ5X0K1</accession>
<dbReference type="EMBL" id="CP119326">
    <property type="protein sequence ID" value="WEK38863.1"/>
    <property type="molecule type" value="Genomic_DNA"/>
</dbReference>
<gene>
    <name evidence="1" type="ORF">P0Y50_09910</name>
</gene>
<dbReference type="Pfam" id="PF06718">
    <property type="entry name" value="DUF1203"/>
    <property type="match status" value="1"/>
</dbReference>
<evidence type="ECO:0000313" key="2">
    <source>
        <dbReference type="Proteomes" id="UP001213664"/>
    </source>
</evidence>
<dbReference type="InterPro" id="IPR009593">
    <property type="entry name" value="DUF1203"/>
</dbReference>
<sequence length="156" mass="17314">MTWRIRSLPFTPFEPMFALDDAALSAQGARRMTATHAHAAPCRVSLTDAAVGETLLLTNRPHIDDPASPYRGAGPIFVREGALRAHPEPGDAPDMLTRRLLSVRAYDADWMMVEADVVDGARLSEQLDAWFTRADVREIHVHTARRGCYMAAVERC</sequence>
<reference evidence="1" key="1">
    <citation type="submission" date="2023-03" db="EMBL/GenBank/DDBJ databases">
        <title>Andean soil-derived lignocellulolytic bacterial consortium as a source of novel taxa and putative plastic-active enzymes.</title>
        <authorList>
            <person name="Diaz-Garcia L."/>
            <person name="Chuvochina M."/>
            <person name="Feuerriegel G."/>
            <person name="Bunk B."/>
            <person name="Sproer C."/>
            <person name="Streit W.R."/>
            <person name="Rodriguez L.M."/>
            <person name="Overmann J."/>
            <person name="Jimenez D.J."/>
        </authorList>
    </citation>
    <scope>NUCLEOTIDE SEQUENCE</scope>
    <source>
        <strain evidence="1">MAG 833</strain>
    </source>
</reference>
<protein>
    <submittedName>
        <fullName evidence="1">DUF1203 domain-containing protein</fullName>
    </submittedName>
</protein>
<evidence type="ECO:0000313" key="1">
    <source>
        <dbReference type="EMBL" id="WEK38863.1"/>
    </source>
</evidence>